<accession>A0A8J7YPX2</accession>
<evidence type="ECO:0000313" key="3">
    <source>
        <dbReference type="Proteomes" id="UP000716004"/>
    </source>
</evidence>
<comment type="caution">
    <text evidence="2">The sequence shown here is derived from an EMBL/GenBank/DDBJ whole genome shotgun (WGS) entry which is preliminary data.</text>
</comment>
<proteinExistence type="predicted"/>
<dbReference type="EMBL" id="JAGVSJ010000057">
    <property type="protein sequence ID" value="MBX8632720.1"/>
    <property type="molecule type" value="Genomic_DNA"/>
</dbReference>
<sequence length="150" mass="16248">MRTTQRESLFLAAAVAAELGTALVDLSSLLSIPLLYYVGLNVLILIIGGIALERTGSVLFSVSVIFFAESFWNLFWLIGALASGHHIGPTLNEGAGYVVPVSQYYAGLAVQFIIAAAAYFICSRKRSRKLNKAERVNAAGPNFHKNSNER</sequence>
<gene>
    <name evidence="2" type="ORF">J9259_09455</name>
</gene>
<organism evidence="2 3">
    <name type="scientific">Candidatus Sysuiplasma superficiale</name>
    <dbReference type="NCBI Taxonomy" id="2823368"/>
    <lineage>
        <taxon>Archaea</taxon>
        <taxon>Methanobacteriati</taxon>
        <taxon>Thermoplasmatota</taxon>
        <taxon>Thermoplasmata</taxon>
        <taxon>Candidatus Sysuiplasmatales</taxon>
        <taxon>Candidatus Sysuiplasmataceae</taxon>
        <taxon>Candidatus Sysuiplasma</taxon>
    </lineage>
</organism>
<evidence type="ECO:0000313" key="2">
    <source>
        <dbReference type="EMBL" id="MBX8632720.1"/>
    </source>
</evidence>
<keyword evidence="1" id="KW-0812">Transmembrane</keyword>
<evidence type="ECO:0000256" key="1">
    <source>
        <dbReference type="SAM" id="Phobius"/>
    </source>
</evidence>
<dbReference type="Proteomes" id="UP000716004">
    <property type="component" value="Unassembled WGS sequence"/>
</dbReference>
<protein>
    <submittedName>
        <fullName evidence="2">Uncharacterized protein</fullName>
    </submittedName>
</protein>
<keyword evidence="1" id="KW-1133">Transmembrane helix</keyword>
<reference evidence="2" key="1">
    <citation type="submission" date="2021-04" db="EMBL/GenBank/DDBJ databases">
        <title>Genomic insights into ecological role and evolution of a novel Thermoplasmata order Candidatus Sysuiplasmatales.</title>
        <authorList>
            <person name="Yuan Y."/>
        </authorList>
    </citation>
    <scope>NUCLEOTIDE SEQUENCE</scope>
    <source>
        <strain evidence="2">YP2-bin.285</strain>
    </source>
</reference>
<name>A0A8J7YPX2_9ARCH</name>
<feature type="transmembrane region" description="Helical" evidence="1">
    <location>
        <begin position="32"/>
        <end position="52"/>
    </location>
</feature>
<keyword evidence="1" id="KW-0472">Membrane</keyword>
<feature type="transmembrane region" description="Helical" evidence="1">
    <location>
        <begin position="102"/>
        <end position="122"/>
    </location>
</feature>
<dbReference type="AlphaFoldDB" id="A0A8J7YPX2"/>
<feature type="transmembrane region" description="Helical" evidence="1">
    <location>
        <begin position="59"/>
        <end position="82"/>
    </location>
</feature>